<feature type="region of interest" description="Disordered" evidence="1">
    <location>
        <begin position="84"/>
        <end position="207"/>
    </location>
</feature>
<dbReference type="HOGENOM" id="CLU_027219_5_1_1"/>
<reference evidence="3" key="2">
    <citation type="submission" date="2014-03" db="EMBL/GenBank/DDBJ databases">
        <title>The Genome Annotation of Fusarium oxysporum PHW808.</title>
        <authorList>
            <consortium name="The Broad Institute Genomics Platform"/>
            <person name="Ma L.-J."/>
            <person name="Corby-Kistler H."/>
            <person name="Broz K."/>
            <person name="Gale L.R."/>
            <person name="Jonkers W."/>
            <person name="O'Donnell K."/>
            <person name="Ploetz R."/>
            <person name="Steinberg C."/>
            <person name="Schwartz D.C."/>
            <person name="VanEtten H."/>
            <person name="Zhou S."/>
            <person name="Young S.K."/>
            <person name="Zeng Q."/>
            <person name="Gargeya S."/>
            <person name="Fitzgerald M."/>
            <person name="Abouelleil A."/>
            <person name="Alvarado L."/>
            <person name="Chapman S.B."/>
            <person name="Gainer-Dewar J."/>
            <person name="Goldberg J."/>
            <person name="Griggs A."/>
            <person name="Gujja S."/>
            <person name="Hansen M."/>
            <person name="Howarth C."/>
            <person name="Imamovic A."/>
            <person name="Ireland A."/>
            <person name="Larimer J."/>
            <person name="McCowan C."/>
            <person name="Murphy C."/>
            <person name="Pearson M."/>
            <person name="Poon T.W."/>
            <person name="Priest M."/>
            <person name="Roberts A."/>
            <person name="Saif S."/>
            <person name="Shea T."/>
            <person name="Sykes S."/>
            <person name="Wortman J."/>
            <person name="Nusbaum C."/>
            <person name="Birren B."/>
        </authorList>
    </citation>
    <scope>NUCLEOTIDE SEQUENCE</scope>
    <source>
        <strain evidence="3">54008</strain>
    </source>
</reference>
<evidence type="ECO:0000256" key="1">
    <source>
        <dbReference type="SAM" id="MobiDB-lite"/>
    </source>
</evidence>
<dbReference type="InterPro" id="IPR046797">
    <property type="entry name" value="PDDEXK_12"/>
</dbReference>
<dbReference type="OrthoDB" id="4161186at2759"/>
<proteinExistence type="predicted"/>
<dbReference type="AlphaFoldDB" id="X0GQQ0"/>
<dbReference type="EMBL" id="KK033580">
    <property type="protein sequence ID" value="EXL65653.1"/>
    <property type="molecule type" value="Genomic_DNA"/>
</dbReference>
<feature type="domain" description="PD-(D/E)XK nuclease-like" evidence="2">
    <location>
        <begin position="304"/>
        <end position="527"/>
    </location>
</feature>
<gene>
    <name evidence="3" type="ORF">FOPG_18125</name>
</gene>
<evidence type="ECO:0000313" key="3">
    <source>
        <dbReference type="EMBL" id="EXL65653.1"/>
    </source>
</evidence>
<feature type="compositionally biased region" description="Polar residues" evidence="1">
    <location>
        <begin position="1"/>
        <end position="12"/>
    </location>
</feature>
<feature type="compositionally biased region" description="Low complexity" evidence="1">
    <location>
        <begin position="178"/>
        <end position="202"/>
    </location>
</feature>
<dbReference type="Pfam" id="PF20516">
    <property type="entry name" value="PDDEXK_12"/>
    <property type="match status" value="1"/>
</dbReference>
<dbReference type="Proteomes" id="UP000030676">
    <property type="component" value="Unassembled WGS sequence"/>
</dbReference>
<feature type="compositionally biased region" description="Low complexity" evidence="1">
    <location>
        <begin position="22"/>
        <end position="39"/>
    </location>
</feature>
<evidence type="ECO:0000259" key="2">
    <source>
        <dbReference type="Pfam" id="PF20516"/>
    </source>
</evidence>
<feature type="region of interest" description="Disordered" evidence="1">
    <location>
        <begin position="1"/>
        <end position="43"/>
    </location>
</feature>
<accession>X0GQQ0</accession>
<reference evidence="3" key="1">
    <citation type="submission" date="2011-11" db="EMBL/GenBank/DDBJ databases">
        <title>The Genome Sequence of Fusarium oxysporum PHW808.</title>
        <authorList>
            <consortium name="The Broad Institute Genome Sequencing Platform"/>
            <person name="Ma L.-J."/>
            <person name="Gale L.R."/>
            <person name="Schwartz D.C."/>
            <person name="Zhou S."/>
            <person name="Corby-Kistler H."/>
            <person name="Young S.K."/>
            <person name="Zeng Q."/>
            <person name="Gargeya S."/>
            <person name="Fitzgerald M."/>
            <person name="Haas B."/>
            <person name="Abouelleil A."/>
            <person name="Alvarado L."/>
            <person name="Arachchi H.M."/>
            <person name="Berlin A."/>
            <person name="Brown A."/>
            <person name="Chapman S.B."/>
            <person name="Chen Z."/>
            <person name="Dunbar C."/>
            <person name="Freedman E."/>
            <person name="Gearin G."/>
            <person name="Goldberg J."/>
            <person name="Griggs A."/>
            <person name="Gujja S."/>
            <person name="Heiman D."/>
            <person name="Howarth C."/>
            <person name="Larson L."/>
            <person name="Lui A."/>
            <person name="MacDonald P.J.P."/>
            <person name="Montmayeur A."/>
            <person name="Murphy C."/>
            <person name="Neiman D."/>
            <person name="Pearson M."/>
            <person name="Priest M."/>
            <person name="Roberts A."/>
            <person name="Saif S."/>
            <person name="Shea T."/>
            <person name="Shenoy N."/>
            <person name="Sisk P."/>
            <person name="Stolte C."/>
            <person name="Sykes S."/>
            <person name="Wortman J."/>
            <person name="Nusbaum C."/>
            <person name="Birren B."/>
        </authorList>
    </citation>
    <scope>NUCLEOTIDE SEQUENCE [LARGE SCALE GENOMIC DNA]</scope>
    <source>
        <strain evidence="3">54008</strain>
    </source>
</reference>
<name>X0GQQ0_FUSOX</name>
<protein>
    <recommendedName>
        <fullName evidence="2">PD-(D/E)XK nuclease-like domain-containing protein</fullName>
    </recommendedName>
</protein>
<organism evidence="3">
    <name type="scientific">Fusarium oxysporum f. sp. conglutinans race 2 54008</name>
    <dbReference type="NCBI Taxonomy" id="1089457"/>
    <lineage>
        <taxon>Eukaryota</taxon>
        <taxon>Fungi</taxon>
        <taxon>Dikarya</taxon>
        <taxon>Ascomycota</taxon>
        <taxon>Pezizomycotina</taxon>
        <taxon>Sordariomycetes</taxon>
        <taxon>Hypocreomycetidae</taxon>
        <taxon>Hypocreales</taxon>
        <taxon>Nectriaceae</taxon>
        <taxon>Fusarium</taxon>
        <taxon>Fusarium oxysporum species complex</taxon>
    </lineage>
</organism>
<feature type="compositionally biased region" description="Polar residues" evidence="1">
    <location>
        <begin position="165"/>
        <end position="175"/>
    </location>
</feature>
<sequence length="535" mass="60168">MAQQPKQEQVNKPISRPKFDLSNNTSNASGAASQNARNSQPENSQPLYMDFEIIWAWIANQHIILHDCRDPAICELPLDYDQEPAASNTQMDGELLRRSPRKHGSTSSRSDPEPQTEPESAGNVFDETDTQQTPRPPRHGLALRTAPNLSYPHRDPEDSDFAPRSTKTPSYTEKISNSRRPTFTSGSRTGSSVTSRTRSTSPIKKLDDLSKLEKPVKWESPEPCELKEMVEETGSAEALRLFNAIWDIAQDEGFLPRELKELLKGELMVKESKFATEDRAMVIPDKQVEDASKILPSSDDATNHLMVLCNELTTIRQIVNTTKEFVSNNRSEATWNDHIHGPTLRLAVSNVPEVEAENITTSAIERTCIPPARGDLEALGGKMIDYAFLLRPDKALETRITNFVAELPDVQSFNQSTHGPLCKEPTGVLIETKVESKRQGEGKTQLGIWLASWFGRVAKFERSKKLPFLPVILVVCENWELYFAFNKEDRFEVCGPVGIGNTKSIEHLYQLLAVLRLLGGWMRGEFRDWVEHCVS</sequence>